<keyword evidence="10" id="KW-0931">ER-Golgi transport</keyword>
<comment type="subunit">
    <text evidence="10">Component of several multiprotein Golgi SNARE complexes.</text>
</comment>
<proteinExistence type="inferred from homology"/>
<feature type="transmembrane region" description="Helical" evidence="12">
    <location>
        <begin position="204"/>
        <end position="222"/>
    </location>
</feature>
<reference evidence="13" key="2">
    <citation type="submission" date="2022-10" db="EMBL/GenBank/DDBJ databases">
        <authorList>
            <consortium name="ENA_rothamsted_submissions"/>
            <consortium name="culmorum"/>
            <person name="King R."/>
        </authorList>
    </citation>
    <scope>NUCLEOTIDE SEQUENCE</scope>
</reference>
<dbReference type="PANTHER" id="PTHR21094:SF2">
    <property type="entry name" value="GOLGI SNAP RECEPTOR COMPLEX MEMBER 1"/>
    <property type="match status" value="1"/>
</dbReference>
<dbReference type="AlphaFoldDB" id="A0A9N9S333"/>
<evidence type="ECO:0000256" key="6">
    <source>
        <dbReference type="ARBA" id="ARBA00022927"/>
    </source>
</evidence>
<evidence type="ECO:0000256" key="8">
    <source>
        <dbReference type="ARBA" id="ARBA00023034"/>
    </source>
</evidence>
<dbReference type="GO" id="GO:0015031">
    <property type="term" value="P:protein transport"/>
    <property type="evidence" value="ECO:0007669"/>
    <property type="project" value="UniProtKB-KW"/>
</dbReference>
<accession>A0A9N9S333</accession>
<organism evidence="13 14">
    <name type="scientific">Chironomus riparius</name>
    <dbReference type="NCBI Taxonomy" id="315576"/>
    <lineage>
        <taxon>Eukaryota</taxon>
        <taxon>Metazoa</taxon>
        <taxon>Ecdysozoa</taxon>
        <taxon>Arthropoda</taxon>
        <taxon>Hexapoda</taxon>
        <taxon>Insecta</taxon>
        <taxon>Pterygota</taxon>
        <taxon>Neoptera</taxon>
        <taxon>Endopterygota</taxon>
        <taxon>Diptera</taxon>
        <taxon>Nematocera</taxon>
        <taxon>Chironomoidea</taxon>
        <taxon>Chironomidae</taxon>
        <taxon>Chironominae</taxon>
        <taxon>Chironomus</taxon>
    </lineage>
</organism>
<evidence type="ECO:0000256" key="4">
    <source>
        <dbReference type="ARBA" id="ARBA00022448"/>
    </source>
</evidence>
<protein>
    <recommendedName>
        <fullName evidence="3 10">Golgi SNAP receptor complex member 1</fullName>
    </recommendedName>
</protein>
<dbReference type="GO" id="GO:0006906">
    <property type="term" value="P:vesicle fusion"/>
    <property type="evidence" value="ECO:0007669"/>
    <property type="project" value="TreeGrafter"/>
</dbReference>
<evidence type="ECO:0000256" key="12">
    <source>
        <dbReference type="SAM" id="Phobius"/>
    </source>
</evidence>
<keyword evidence="8 10" id="KW-0333">Golgi apparatus</keyword>
<dbReference type="Proteomes" id="UP001153620">
    <property type="component" value="Chromosome 3"/>
</dbReference>
<dbReference type="PANTHER" id="PTHR21094">
    <property type="entry name" value="GOS-28 SNARE- RELATED"/>
    <property type="match status" value="1"/>
</dbReference>
<dbReference type="Pfam" id="PF12352">
    <property type="entry name" value="V-SNARE_C"/>
    <property type="match status" value="1"/>
</dbReference>
<sequence length="223" mass="25415">MSESWDDLRKKSRNLENAIDLKLVSLSKICSGNVTGGESSPLISSEFTYDTISVEINDMLAKLSELNDKMTQIKATGNAMMHTQSRHRDILNAYRTEFNKITQNHNINLEREELLRGSGLLTSNSSTNSLSRRDMYLKESQHISNSHNMVNDQISIAIETQKSLKSQRKAFKKIQNRFNNLANAFPRINSLVQRINIKKRRDSLILGLVIAVCTLLMLLYAFH</sequence>
<evidence type="ECO:0000256" key="3">
    <source>
        <dbReference type="ARBA" id="ARBA00015612"/>
    </source>
</evidence>
<evidence type="ECO:0000313" key="14">
    <source>
        <dbReference type="Proteomes" id="UP001153620"/>
    </source>
</evidence>
<keyword evidence="9 10" id="KW-0472">Membrane</keyword>
<name>A0A9N9S333_9DIPT</name>
<dbReference type="GO" id="GO:0031201">
    <property type="term" value="C:SNARE complex"/>
    <property type="evidence" value="ECO:0007669"/>
    <property type="project" value="TreeGrafter"/>
</dbReference>
<dbReference type="GO" id="GO:0000139">
    <property type="term" value="C:Golgi membrane"/>
    <property type="evidence" value="ECO:0007669"/>
    <property type="project" value="UniProtKB-SubCell"/>
</dbReference>
<reference evidence="13" key="1">
    <citation type="submission" date="2022-01" db="EMBL/GenBank/DDBJ databases">
        <authorList>
            <person name="King R."/>
        </authorList>
    </citation>
    <scope>NUCLEOTIDE SEQUENCE</scope>
</reference>
<evidence type="ECO:0000256" key="10">
    <source>
        <dbReference type="PIRNR" id="PIRNR027109"/>
    </source>
</evidence>
<evidence type="ECO:0000256" key="11">
    <source>
        <dbReference type="SAM" id="Coils"/>
    </source>
</evidence>
<evidence type="ECO:0000256" key="2">
    <source>
        <dbReference type="ARBA" id="ARBA00008473"/>
    </source>
</evidence>
<dbReference type="GO" id="GO:0005797">
    <property type="term" value="C:Golgi medial cisterna"/>
    <property type="evidence" value="ECO:0007669"/>
    <property type="project" value="TreeGrafter"/>
</dbReference>
<comment type="similarity">
    <text evidence="2 10">Belongs to the GOSR1 family.</text>
</comment>
<keyword evidence="4 10" id="KW-0813">Transport</keyword>
<evidence type="ECO:0000256" key="7">
    <source>
        <dbReference type="ARBA" id="ARBA00022989"/>
    </source>
</evidence>
<evidence type="ECO:0000256" key="1">
    <source>
        <dbReference type="ARBA" id="ARBA00004409"/>
    </source>
</evidence>
<keyword evidence="6 10" id="KW-0653">Protein transport</keyword>
<evidence type="ECO:0000313" key="13">
    <source>
        <dbReference type="EMBL" id="CAG9808921.1"/>
    </source>
</evidence>
<keyword evidence="14" id="KW-1185">Reference proteome</keyword>
<comment type="subcellular location">
    <subcellularLocation>
        <location evidence="1">Golgi apparatus membrane</location>
        <topology evidence="1">Single-pass type IV membrane protein</topology>
    </subcellularLocation>
</comment>
<dbReference type="GO" id="GO:0006888">
    <property type="term" value="P:endoplasmic reticulum to Golgi vesicle-mediated transport"/>
    <property type="evidence" value="ECO:0007669"/>
    <property type="project" value="InterPro"/>
</dbReference>
<comment type="function">
    <text evidence="10">Involved in transport from the ER to the Golgi apparatus as well as in intra-Golgi transport. It belongs to a super-family of proteins called t-SNAREs or soluble NSF (N-ethylmaleimide-sensitive factor) attachment protein receptor.</text>
</comment>
<dbReference type="InterPro" id="IPR023601">
    <property type="entry name" value="Golgi_SNAP_su1"/>
</dbReference>
<evidence type="ECO:0000256" key="5">
    <source>
        <dbReference type="ARBA" id="ARBA00022692"/>
    </source>
</evidence>
<keyword evidence="5 12" id="KW-0812">Transmembrane</keyword>
<gene>
    <name evidence="13" type="ORF">CHIRRI_LOCUS11755</name>
</gene>
<evidence type="ECO:0000256" key="9">
    <source>
        <dbReference type="ARBA" id="ARBA00023136"/>
    </source>
</evidence>
<dbReference type="GO" id="GO:0048219">
    <property type="term" value="P:inter-Golgi cisterna vesicle-mediated transport"/>
    <property type="evidence" value="ECO:0007669"/>
    <property type="project" value="TreeGrafter"/>
</dbReference>
<dbReference type="EMBL" id="OU895879">
    <property type="protein sequence ID" value="CAG9808921.1"/>
    <property type="molecule type" value="Genomic_DNA"/>
</dbReference>
<dbReference type="GO" id="GO:0005484">
    <property type="term" value="F:SNAP receptor activity"/>
    <property type="evidence" value="ECO:0007669"/>
    <property type="project" value="TreeGrafter"/>
</dbReference>
<dbReference type="OrthoDB" id="422156at2759"/>
<dbReference type="GO" id="GO:0005801">
    <property type="term" value="C:cis-Golgi network"/>
    <property type="evidence" value="ECO:0007669"/>
    <property type="project" value="InterPro"/>
</dbReference>
<feature type="coiled-coil region" evidence="11">
    <location>
        <begin position="49"/>
        <end position="76"/>
    </location>
</feature>
<keyword evidence="7 12" id="KW-1133">Transmembrane helix</keyword>
<dbReference type="PIRSF" id="PIRSF027109">
    <property type="entry name" value="Golgi_SNARE"/>
    <property type="match status" value="1"/>
</dbReference>
<keyword evidence="11" id="KW-0175">Coiled coil</keyword>